<evidence type="ECO:0000256" key="1">
    <source>
        <dbReference type="SAM" id="Phobius"/>
    </source>
</evidence>
<evidence type="ECO:0000313" key="3">
    <source>
        <dbReference type="Proteomes" id="UP000448177"/>
    </source>
</evidence>
<dbReference type="Proteomes" id="UP000448177">
    <property type="component" value="Unassembled WGS sequence"/>
</dbReference>
<keyword evidence="3" id="KW-1185">Reference proteome</keyword>
<dbReference type="AlphaFoldDB" id="A0A844KG76"/>
<sequence>MTQERGKSMKQIFKTEMKRAMRGNGMALSILIGILIGTAHVIQEIIPAYRANLTNFYNEFPILSPHSAVETWMAGSPSNLEGFIFFLILPILASLPFGTSYFEDCKEGVIKNIYMRTKREDYLKAKYAAAFLSGGIAVLVPLIFNLMCSLVLLPNLAPLSTMGDNILTPLMLFYKIFFTHPMIYTTFFLVVQFLMAGIWACVCLSVSFLSDYKIVVLIFPFFVQLILHVICTITNHIDYSSVYWVQPGHGIVAWWIPVISMGIGIPVTFFVFMKKGAKEDVF</sequence>
<reference evidence="2 3" key="1">
    <citation type="journal article" date="2019" name="Nat. Med.">
        <title>A library of human gut bacterial isolates paired with longitudinal multiomics data enables mechanistic microbiome research.</title>
        <authorList>
            <person name="Poyet M."/>
            <person name="Groussin M."/>
            <person name="Gibbons S.M."/>
            <person name="Avila-Pacheco J."/>
            <person name="Jiang X."/>
            <person name="Kearney S.M."/>
            <person name="Perrotta A.R."/>
            <person name="Berdy B."/>
            <person name="Zhao S."/>
            <person name="Lieberman T.D."/>
            <person name="Swanson P.K."/>
            <person name="Smith M."/>
            <person name="Roesemann S."/>
            <person name="Alexander J.E."/>
            <person name="Rich S.A."/>
            <person name="Livny J."/>
            <person name="Vlamakis H."/>
            <person name="Clish C."/>
            <person name="Bullock K."/>
            <person name="Deik A."/>
            <person name="Scott J."/>
            <person name="Pierce K.A."/>
            <person name="Xavier R.J."/>
            <person name="Alm E.J."/>
        </authorList>
    </citation>
    <scope>NUCLEOTIDE SEQUENCE [LARGE SCALE GENOMIC DNA]</scope>
    <source>
        <strain evidence="2 3">BIOML-A1</strain>
    </source>
</reference>
<feature type="transmembrane region" description="Helical" evidence="1">
    <location>
        <begin position="172"/>
        <end position="202"/>
    </location>
</feature>
<comment type="caution">
    <text evidence="2">The sequence shown here is derived from an EMBL/GenBank/DDBJ whole genome shotgun (WGS) entry which is preliminary data.</text>
</comment>
<gene>
    <name evidence="2" type="ORF">GMD21_06570</name>
</gene>
<proteinExistence type="predicted"/>
<feature type="transmembrane region" description="Helical" evidence="1">
    <location>
        <begin position="127"/>
        <end position="152"/>
    </location>
</feature>
<keyword evidence="1" id="KW-1133">Transmembrane helix</keyword>
<evidence type="ECO:0000313" key="2">
    <source>
        <dbReference type="EMBL" id="MTR76337.1"/>
    </source>
</evidence>
<organism evidence="2 3">
    <name type="scientific">Mediterraneibacter faecis</name>
    <dbReference type="NCBI Taxonomy" id="592978"/>
    <lineage>
        <taxon>Bacteria</taxon>
        <taxon>Bacillati</taxon>
        <taxon>Bacillota</taxon>
        <taxon>Clostridia</taxon>
        <taxon>Lachnospirales</taxon>
        <taxon>Lachnospiraceae</taxon>
        <taxon>Mediterraneibacter</taxon>
    </lineage>
</organism>
<feature type="transmembrane region" description="Helical" evidence="1">
    <location>
        <begin position="214"/>
        <end position="237"/>
    </location>
</feature>
<accession>A0A844KG76</accession>
<dbReference type="EMBL" id="WNAF01000003">
    <property type="protein sequence ID" value="MTR76337.1"/>
    <property type="molecule type" value="Genomic_DNA"/>
</dbReference>
<feature type="transmembrane region" description="Helical" evidence="1">
    <location>
        <begin position="82"/>
        <end position="102"/>
    </location>
</feature>
<protein>
    <recommendedName>
        <fullName evidence="4">ABC-2 family transporter protein</fullName>
    </recommendedName>
</protein>
<name>A0A844KG76_9FIRM</name>
<evidence type="ECO:0008006" key="4">
    <source>
        <dbReference type="Google" id="ProtNLM"/>
    </source>
</evidence>
<feature type="transmembrane region" description="Helical" evidence="1">
    <location>
        <begin position="252"/>
        <end position="272"/>
    </location>
</feature>
<keyword evidence="1" id="KW-0812">Transmembrane</keyword>
<keyword evidence="1" id="KW-0472">Membrane</keyword>